<proteinExistence type="predicted"/>
<dbReference type="PANTHER" id="PTHR22916:SF3">
    <property type="entry name" value="UDP-GLCNAC:BETAGAL BETA-1,3-N-ACETYLGLUCOSAMINYLTRANSFERASE-LIKE PROTEIN 1"/>
    <property type="match status" value="1"/>
</dbReference>
<feature type="compositionally biased region" description="Basic and acidic residues" evidence="1">
    <location>
        <begin position="10"/>
        <end position="22"/>
    </location>
</feature>
<evidence type="ECO:0000259" key="3">
    <source>
        <dbReference type="Pfam" id="PF22181"/>
    </source>
</evidence>
<feature type="domain" description="Glycosyltransferase 2-like" evidence="2">
    <location>
        <begin position="51"/>
        <end position="169"/>
    </location>
</feature>
<dbReference type="AlphaFoldDB" id="A0A4Y4DMF9"/>
<organism evidence="4 5">
    <name type="scientific">Glutamicibacter uratoxydans</name>
    <name type="common">Arthrobacter uratoxydans</name>
    <dbReference type="NCBI Taxonomy" id="43667"/>
    <lineage>
        <taxon>Bacteria</taxon>
        <taxon>Bacillati</taxon>
        <taxon>Actinomycetota</taxon>
        <taxon>Actinomycetes</taxon>
        <taxon>Micrococcales</taxon>
        <taxon>Micrococcaceae</taxon>
        <taxon>Glutamicibacter</taxon>
    </lineage>
</organism>
<dbReference type="SUPFAM" id="SSF53448">
    <property type="entry name" value="Nucleotide-diphospho-sugar transferases"/>
    <property type="match status" value="1"/>
</dbReference>
<evidence type="ECO:0000313" key="4">
    <source>
        <dbReference type="EMBL" id="GED05783.1"/>
    </source>
</evidence>
<dbReference type="InterPro" id="IPR029044">
    <property type="entry name" value="Nucleotide-diphossugar_trans"/>
</dbReference>
<evidence type="ECO:0000259" key="2">
    <source>
        <dbReference type="Pfam" id="PF00535"/>
    </source>
</evidence>
<name>A0A4Y4DMF9_GLUUR</name>
<protein>
    <submittedName>
        <fullName evidence="4">Uncharacterized protein</fullName>
    </submittedName>
</protein>
<gene>
    <name evidence="4" type="ORF">AUR04nite_13150</name>
</gene>
<dbReference type="InterPro" id="IPR001173">
    <property type="entry name" value="Glyco_trans_2-like"/>
</dbReference>
<sequence>MAFFKKRSKKSSDQKYQGEIEPQKVTQEAAQKEPENHGRPLSEMPDGIFISVVIPVYNSMPYLTELLNSLELQDLDKEFYEVIAVDDGSTDFGGEILDIYAKRNSNFKVVHQENSGWAGKPRNVGTDLAQGEYIFYADSDDTLGTEALRRMRDFAFKYDVDVLAPKLVPTGGRVIRTSLFAKTMVDAPLESIFATLMPQKLIRRSLLVENNLRFSEEKVRLEDGMVLSAVYLLAKRVSILADYEYYYIREREDGNNISAQPFEPFGYVESVAHISQTIKDLTTEDPHLGRMLTAGLFKRKGLKFFVGERFLNYREARAKLWIEAFGPYISKYLPDHREEYFSANDAAKTDAIIAGDYEQLKKLAAVDLEAAQKPELVRSASKGQAFELQFTSPVAGPDPVAILVNERGGDRRLEFPIGKLGRKGQHMVQLPFETLGTLASTIGDVHVKYAHAETRRIRVASSVVETKDKGARVYRTVNGALSIDLRKAKFA</sequence>
<evidence type="ECO:0000256" key="1">
    <source>
        <dbReference type="SAM" id="MobiDB-lite"/>
    </source>
</evidence>
<dbReference type="Proteomes" id="UP000316612">
    <property type="component" value="Unassembled WGS sequence"/>
</dbReference>
<dbReference type="Pfam" id="PF00535">
    <property type="entry name" value="Glycos_transf_2"/>
    <property type="match status" value="1"/>
</dbReference>
<dbReference type="PANTHER" id="PTHR22916">
    <property type="entry name" value="GLYCOSYLTRANSFERASE"/>
    <property type="match status" value="1"/>
</dbReference>
<feature type="compositionally biased region" description="Basic and acidic residues" evidence="1">
    <location>
        <begin position="30"/>
        <end position="40"/>
    </location>
</feature>
<accession>A0A4Y4DMF9</accession>
<evidence type="ECO:0000313" key="5">
    <source>
        <dbReference type="Proteomes" id="UP000316612"/>
    </source>
</evidence>
<dbReference type="CDD" id="cd00761">
    <property type="entry name" value="Glyco_tranf_GTA_type"/>
    <property type="match status" value="1"/>
</dbReference>
<comment type="caution">
    <text evidence="4">The sequence shown here is derived from an EMBL/GenBank/DDBJ whole genome shotgun (WGS) entry which is preliminary data.</text>
</comment>
<keyword evidence="5" id="KW-1185">Reference proteome</keyword>
<dbReference type="InterPro" id="IPR054028">
    <property type="entry name" value="TarS/TarP_linker"/>
</dbReference>
<dbReference type="Gene3D" id="3.90.550.10">
    <property type="entry name" value="Spore Coat Polysaccharide Biosynthesis Protein SpsA, Chain A"/>
    <property type="match status" value="1"/>
</dbReference>
<reference evidence="4 5" key="1">
    <citation type="submission" date="2019-06" db="EMBL/GenBank/DDBJ databases">
        <title>Whole genome shotgun sequence of Glutamicibacter uratoxydans NBRC 15515.</title>
        <authorList>
            <person name="Hosoyama A."/>
            <person name="Uohara A."/>
            <person name="Ohji S."/>
            <person name="Ichikawa N."/>
        </authorList>
    </citation>
    <scope>NUCLEOTIDE SEQUENCE [LARGE SCALE GENOMIC DNA]</scope>
    <source>
        <strain evidence="4 5">NBRC 15515</strain>
    </source>
</reference>
<feature type="region of interest" description="Disordered" evidence="1">
    <location>
        <begin position="1"/>
        <end position="42"/>
    </location>
</feature>
<feature type="domain" description="TarS/TarP linker" evidence="3">
    <location>
        <begin position="264"/>
        <end position="364"/>
    </location>
</feature>
<dbReference type="GO" id="GO:0016758">
    <property type="term" value="F:hexosyltransferase activity"/>
    <property type="evidence" value="ECO:0007669"/>
    <property type="project" value="UniProtKB-ARBA"/>
</dbReference>
<dbReference type="EMBL" id="BJNY01000006">
    <property type="protein sequence ID" value="GED05783.1"/>
    <property type="molecule type" value="Genomic_DNA"/>
</dbReference>
<dbReference type="Pfam" id="PF22181">
    <property type="entry name" value="TarS_linker"/>
    <property type="match status" value="1"/>
</dbReference>